<accession>A0A0P6YBH4</accession>
<dbReference type="RefSeq" id="WP_061912941.1">
    <property type="nucleotide sequence ID" value="NZ_DF967971.1"/>
</dbReference>
<feature type="transmembrane region" description="Helical" evidence="2">
    <location>
        <begin position="6"/>
        <end position="30"/>
    </location>
</feature>
<evidence type="ECO:0000256" key="1">
    <source>
        <dbReference type="SAM" id="MobiDB-lite"/>
    </source>
</evidence>
<dbReference type="EMBL" id="LGHJ01000001">
    <property type="protein sequence ID" value="KPL79271.1"/>
    <property type="molecule type" value="Genomic_DNA"/>
</dbReference>
<name>A0A0P6YBH4_9CHLR</name>
<comment type="caution">
    <text evidence="3">The sequence shown here is derived from an EMBL/GenBank/DDBJ whole genome shotgun (WGS) entry which is preliminary data.</text>
</comment>
<evidence type="ECO:0000313" key="4">
    <source>
        <dbReference type="Proteomes" id="UP000050514"/>
    </source>
</evidence>
<dbReference type="OrthoDB" id="10005564at2"/>
<gene>
    <name evidence="3" type="ORF">AC812_00135</name>
</gene>
<organism evidence="3 4">
    <name type="scientific">Bellilinea caldifistulae</name>
    <dbReference type="NCBI Taxonomy" id="360411"/>
    <lineage>
        <taxon>Bacteria</taxon>
        <taxon>Bacillati</taxon>
        <taxon>Chloroflexota</taxon>
        <taxon>Anaerolineae</taxon>
        <taxon>Anaerolineales</taxon>
        <taxon>Anaerolineaceae</taxon>
        <taxon>Bellilinea</taxon>
    </lineage>
</organism>
<dbReference type="AlphaFoldDB" id="A0A0P6YBH4"/>
<keyword evidence="4" id="KW-1185">Reference proteome</keyword>
<keyword evidence="2" id="KW-0472">Membrane</keyword>
<feature type="compositionally biased region" description="Basic and acidic residues" evidence="1">
    <location>
        <begin position="36"/>
        <end position="50"/>
    </location>
</feature>
<protein>
    <submittedName>
        <fullName evidence="3">Uncharacterized protein</fullName>
    </submittedName>
</protein>
<sequence>MLNPGNLLLPALIFTAVGFIIGAVVAYFFLDRGKEHSEEEPPEQNDEKPAPKPAAEEPYTGLPLERFNPLVRLYREKSTGKLVTEIDRKIYLSRETVPVDQLRMLREAAESWTNWLGVEKEAPPPQPVPTPPASVPLPDPSVLAASILPVDKPRATSIVGQIDEILQEMLVNSPFANRTIRLTQEANFGVVVWVDHERFNGIDAVPDAEIQTIIRAAVKKWEDTSHTLTR</sequence>
<keyword evidence="2" id="KW-0812">Transmembrane</keyword>
<evidence type="ECO:0000256" key="2">
    <source>
        <dbReference type="SAM" id="Phobius"/>
    </source>
</evidence>
<dbReference type="Proteomes" id="UP000050514">
    <property type="component" value="Unassembled WGS sequence"/>
</dbReference>
<reference evidence="3 4" key="1">
    <citation type="submission" date="2015-07" db="EMBL/GenBank/DDBJ databases">
        <title>Draft genome of Bellilinea caldifistulae DSM 17877.</title>
        <authorList>
            <person name="Hemp J."/>
            <person name="Ward L.M."/>
            <person name="Pace L.A."/>
            <person name="Fischer W.W."/>
        </authorList>
    </citation>
    <scope>NUCLEOTIDE SEQUENCE [LARGE SCALE GENOMIC DNA]</scope>
    <source>
        <strain evidence="3 4">GOMI-1</strain>
    </source>
</reference>
<keyword evidence="2" id="KW-1133">Transmembrane helix</keyword>
<feature type="region of interest" description="Disordered" evidence="1">
    <location>
        <begin position="36"/>
        <end position="60"/>
    </location>
</feature>
<proteinExistence type="predicted"/>
<evidence type="ECO:0000313" key="3">
    <source>
        <dbReference type="EMBL" id="KPL79271.1"/>
    </source>
</evidence>
<dbReference type="STRING" id="360411.AC812_00135"/>